<evidence type="ECO:0000256" key="6">
    <source>
        <dbReference type="ARBA" id="ARBA00022734"/>
    </source>
</evidence>
<evidence type="ECO:0000256" key="5">
    <source>
        <dbReference type="ARBA" id="ARBA00022729"/>
    </source>
</evidence>
<evidence type="ECO:0000313" key="15">
    <source>
        <dbReference type="Proteomes" id="UP000694388"/>
    </source>
</evidence>
<comment type="caution">
    <text evidence="10">Lacks conserved residue(s) required for the propagation of feature annotation.</text>
</comment>
<keyword evidence="6" id="KW-0430">Lectin</keyword>
<dbReference type="Pfam" id="PF07645">
    <property type="entry name" value="EGF_CA"/>
    <property type="match status" value="2"/>
</dbReference>
<keyword evidence="4 11" id="KW-0812">Transmembrane</keyword>
<dbReference type="Ensembl" id="ENSEBUT00000007302.1">
    <property type="protein sequence ID" value="ENSEBUP00000006840.1"/>
    <property type="gene ID" value="ENSEBUG00000004491.1"/>
</dbReference>
<evidence type="ECO:0000256" key="7">
    <source>
        <dbReference type="ARBA" id="ARBA00022989"/>
    </source>
</evidence>
<dbReference type="InterPro" id="IPR018097">
    <property type="entry name" value="EGF_Ca-bd_CS"/>
</dbReference>
<keyword evidence="15" id="KW-1185">Reference proteome</keyword>
<dbReference type="GO" id="GO:0016020">
    <property type="term" value="C:membrane"/>
    <property type="evidence" value="ECO:0007669"/>
    <property type="project" value="UniProtKB-SubCell"/>
</dbReference>
<dbReference type="SUPFAM" id="SSF57196">
    <property type="entry name" value="EGF/Laminin"/>
    <property type="match status" value="1"/>
</dbReference>
<sequence>YRFGMLLHLSLRCSESTCFGVRYSNDLMISFQQARNYCSSTGGNLASIRSDLEAQLVIRLIEDAGIQAKRRVAFWIGLRKARGQCTVTHTALRGYRWTSGEGDTPYANWVSSPDRTCTRVTCVSLVYAHSGKPPKWKGRNCQTSRLVRVHYASADWTYSDLPCLQKRCEHGYEPHGDVCQDIDECTEEPCEHIGFCSNTAGSFICECLDGYTVVNTTGCADVDECQFDPCDFKCLNTDGSFEYFSVCCNLGMMVTSDVGLLVFFVGLVLLCIVIVNYPLNKESTLDVVT</sequence>
<dbReference type="PROSITE" id="PS50041">
    <property type="entry name" value="C_TYPE_LECTIN_2"/>
    <property type="match status" value="1"/>
</dbReference>
<dbReference type="InterPro" id="IPR049883">
    <property type="entry name" value="NOTCH1_EGF-like"/>
</dbReference>
<dbReference type="InterPro" id="IPR016187">
    <property type="entry name" value="CTDL_fold"/>
</dbReference>
<keyword evidence="5" id="KW-0732">Signal</keyword>
<evidence type="ECO:0000259" key="13">
    <source>
        <dbReference type="PROSITE" id="PS50041"/>
    </source>
</evidence>
<dbReference type="PANTHER" id="PTHR14789">
    <property type="entry name" value="CHONDROLECTIN VARIANT CHODLFDELTAE"/>
    <property type="match status" value="1"/>
</dbReference>
<dbReference type="PROSITE" id="PS50026">
    <property type="entry name" value="EGF_3"/>
    <property type="match status" value="1"/>
</dbReference>
<dbReference type="SUPFAM" id="SSF56436">
    <property type="entry name" value="C-type lectin-like"/>
    <property type="match status" value="1"/>
</dbReference>
<dbReference type="CDD" id="cd00054">
    <property type="entry name" value="EGF_CA"/>
    <property type="match status" value="1"/>
</dbReference>
<feature type="domain" description="EGF-like" evidence="12">
    <location>
        <begin position="181"/>
        <end position="217"/>
    </location>
</feature>
<evidence type="ECO:0000256" key="8">
    <source>
        <dbReference type="ARBA" id="ARBA00023136"/>
    </source>
</evidence>
<keyword evidence="2 10" id="KW-0245">EGF-like domain</keyword>
<organism evidence="14 15">
    <name type="scientific">Eptatretus burgeri</name>
    <name type="common">Inshore hagfish</name>
    <dbReference type="NCBI Taxonomy" id="7764"/>
    <lineage>
        <taxon>Eukaryota</taxon>
        <taxon>Metazoa</taxon>
        <taxon>Chordata</taxon>
        <taxon>Craniata</taxon>
        <taxon>Vertebrata</taxon>
        <taxon>Cyclostomata</taxon>
        <taxon>Myxini</taxon>
        <taxon>Myxiniformes</taxon>
        <taxon>Myxinidae</taxon>
        <taxon>Eptatretinae</taxon>
        <taxon>Eptatretus</taxon>
    </lineage>
</organism>
<dbReference type="InterPro" id="IPR000742">
    <property type="entry name" value="EGF"/>
</dbReference>
<reference evidence="14" key="2">
    <citation type="submission" date="2025-09" db="UniProtKB">
        <authorList>
            <consortium name="Ensembl"/>
        </authorList>
    </citation>
    <scope>IDENTIFICATION</scope>
</reference>
<evidence type="ECO:0000259" key="12">
    <source>
        <dbReference type="PROSITE" id="PS50026"/>
    </source>
</evidence>
<dbReference type="InterPro" id="IPR016186">
    <property type="entry name" value="C-type_lectin-like/link_sf"/>
</dbReference>
<dbReference type="InterPro" id="IPR001304">
    <property type="entry name" value="C-type_lectin-like"/>
</dbReference>
<dbReference type="SMART" id="SM00034">
    <property type="entry name" value="CLECT"/>
    <property type="match status" value="1"/>
</dbReference>
<dbReference type="PROSITE" id="PS00010">
    <property type="entry name" value="ASX_HYDROXYL"/>
    <property type="match status" value="1"/>
</dbReference>
<dbReference type="AlphaFoldDB" id="A0A8C4NFA7"/>
<evidence type="ECO:0008006" key="16">
    <source>
        <dbReference type="Google" id="ProtNLM"/>
    </source>
</evidence>
<keyword evidence="7 11" id="KW-1133">Transmembrane helix</keyword>
<evidence type="ECO:0000256" key="1">
    <source>
        <dbReference type="ARBA" id="ARBA00004479"/>
    </source>
</evidence>
<reference evidence="14" key="1">
    <citation type="submission" date="2025-08" db="UniProtKB">
        <authorList>
            <consortium name="Ensembl"/>
        </authorList>
    </citation>
    <scope>IDENTIFICATION</scope>
</reference>
<dbReference type="InterPro" id="IPR000152">
    <property type="entry name" value="EGF-type_Asp/Asn_hydroxyl_site"/>
</dbReference>
<evidence type="ECO:0000256" key="11">
    <source>
        <dbReference type="SAM" id="Phobius"/>
    </source>
</evidence>
<evidence type="ECO:0000313" key="14">
    <source>
        <dbReference type="Ensembl" id="ENSEBUP00000006840.1"/>
    </source>
</evidence>
<dbReference type="PROSITE" id="PS01187">
    <property type="entry name" value="EGF_CA"/>
    <property type="match status" value="1"/>
</dbReference>
<dbReference type="Gene3D" id="2.10.25.10">
    <property type="entry name" value="Laminin"/>
    <property type="match status" value="1"/>
</dbReference>
<dbReference type="Gene3D" id="3.10.100.10">
    <property type="entry name" value="Mannose-Binding Protein A, subunit A"/>
    <property type="match status" value="1"/>
</dbReference>
<protein>
    <recommendedName>
        <fullName evidence="16">C-type lectin domain-containing protein</fullName>
    </recommendedName>
</protein>
<dbReference type="GO" id="GO:0030246">
    <property type="term" value="F:carbohydrate binding"/>
    <property type="evidence" value="ECO:0007669"/>
    <property type="project" value="UniProtKB-KW"/>
</dbReference>
<keyword evidence="8 11" id="KW-0472">Membrane</keyword>
<dbReference type="GO" id="GO:0005509">
    <property type="term" value="F:calcium ion binding"/>
    <property type="evidence" value="ECO:0007669"/>
    <property type="project" value="InterPro"/>
</dbReference>
<feature type="domain" description="C-type lectin" evidence="13">
    <location>
        <begin position="14"/>
        <end position="142"/>
    </location>
</feature>
<dbReference type="Proteomes" id="UP000694388">
    <property type="component" value="Unplaced"/>
</dbReference>
<dbReference type="InterPro" id="IPR001881">
    <property type="entry name" value="EGF-like_Ca-bd_dom"/>
</dbReference>
<name>A0A8C4NFA7_EPTBU</name>
<feature type="transmembrane region" description="Helical" evidence="11">
    <location>
        <begin position="258"/>
        <end position="279"/>
    </location>
</feature>
<evidence type="ECO:0000256" key="10">
    <source>
        <dbReference type="PROSITE-ProRule" id="PRU00076"/>
    </source>
</evidence>
<keyword evidence="3" id="KW-0597">Phosphoprotein</keyword>
<evidence type="ECO:0000256" key="2">
    <source>
        <dbReference type="ARBA" id="ARBA00022536"/>
    </source>
</evidence>
<evidence type="ECO:0000256" key="4">
    <source>
        <dbReference type="ARBA" id="ARBA00022692"/>
    </source>
</evidence>
<proteinExistence type="predicted"/>
<evidence type="ECO:0000256" key="9">
    <source>
        <dbReference type="ARBA" id="ARBA00023157"/>
    </source>
</evidence>
<dbReference type="SMART" id="SM00179">
    <property type="entry name" value="EGF_CA"/>
    <property type="match status" value="2"/>
</dbReference>
<accession>A0A8C4NFA7</accession>
<dbReference type="Pfam" id="PF00059">
    <property type="entry name" value="Lectin_C"/>
    <property type="match status" value="1"/>
</dbReference>
<comment type="subcellular location">
    <subcellularLocation>
        <location evidence="1">Membrane</location>
        <topology evidence="1">Single-pass type I membrane protein</topology>
    </subcellularLocation>
</comment>
<keyword evidence="9" id="KW-1015">Disulfide bond</keyword>
<dbReference type="GeneTree" id="ENSGT00940000156996"/>
<evidence type="ECO:0000256" key="3">
    <source>
        <dbReference type="ARBA" id="ARBA00022553"/>
    </source>
</evidence>
<dbReference type="InterPro" id="IPR051505">
    <property type="entry name" value="C-type_lectin_domain"/>
</dbReference>